<name>A0A0C4YHM1_9BURK</name>
<dbReference type="KEGG" id="cbw:RR42_s0913"/>
<dbReference type="Pfam" id="PF01613">
    <property type="entry name" value="Flavin_Reduct"/>
    <property type="match status" value="1"/>
</dbReference>
<dbReference type="AlphaFoldDB" id="A0A0C4YHM1"/>
<dbReference type="STRING" id="68895.RR42_s0913"/>
<dbReference type="SUPFAM" id="SSF50475">
    <property type="entry name" value="FMN-binding split barrel"/>
    <property type="match status" value="1"/>
</dbReference>
<dbReference type="PANTHER" id="PTHR43812:SF2">
    <property type="entry name" value="FLAVIN REDUCTASE LIKE DOMAIN-CONTAINING PROTEIN"/>
    <property type="match status" value="1"/>
</dbReference>
<dbReference type="SMART" id="SM00903">
    <property type="entry name" value="Flavin_Reduct"/>
    <property type="match status" value="1"/>
</dbReference>
<keyword evidence="3" id="KW-1185">Reference proteome</keyword>
<dbReference type="RefSeq" id="WP_043354010.1">
    <property type="nucleotide sequence ID" value="NZ_CP010537.1"/>
</dbReference>
<dbReference type="GO" id="GO:0016646">
    <property type="term" value="F:oxidoreductase activity, acting on the CH-NH group of donors, NAD or NADP as acceptor"/>
    <property type="evidence" value="ECO:0007669"/>
    <property type="project" value="UniProtKB-ARBA"/>
</dbReference>
<feature type="domain" description="Flavin reductase like" evidence="1">
    <location>
        <begin position="24"/>
        <end position="177"/>
    </location>
</feature>
<sequence>MTVRDFHYYEPAKGHGLSHNPLNALVAPRPIGWISSRDAQGRVNLAPYSFFNAFNYDPPIIGFSSISWKDSVQNASETREFTWNLVTRELGDQMNQTSSPLPRGEDEFQFAGLTAVAGRKVNVPRVGESRAAMECKVIDIVQFRNAEGEKVSGWLVLGEVVAVYIDKTLLKDGVYQTADAYPIMRSGGLNDYVQVSPDNVFQIARLAGASSPSSHGKG</sequence>
<dbReference type="InterPro" id="IPR012349">
    <property type="entry name" value="Split_barrel_FMN-bd"/>
</dbReference>
<reference evidence="2 3" key="1">
    <citation type="journal article" date="2015" name="Genome Announc.">
        <title>Complete Genome Sequence of Cupriavidus basilensis 4G11, Isolated from the Oak Ridge Field Research Center Site.</title>
        <authorList>
            <person name="Ray J."/>
            <person name="Waters R.J."/>
            <person name="Skerker J.M."/>
            <person name="Kuehl J.V."/>
            <person name="Price M.N."/>
            <person name="Huang J."/>
            <person name="Chakraborty R."/>
            <person name="Arkin A.P."/>
            <person name="Deutschbauer A."/>
        </authorList>
    </citation>
    <scope>NUCLEOTIDE SEQUENCE [LARGE SCALE GENOMIC DNA]</scope>
    <source>
        <strain evidence="2">4G11</strain>
    </source>
</reference>
<dbReference type="Gene3D" id="2.30.110.10">
    <property type="entry name" value="Electron Transport, Fmn-binding Protein, Chain A"/>
    <property type="match status" value="1"/>
</dbReference>
<protein>
    <submittedName>
        <fullName evidence="2">Flavin reductase-like, FMN-binding</fullName>
    </submittedName>
</protein>
<organism evidence="2 3">
    <name type="scientific">Cupriavidus basilensis</name>
    <dbReference type="NCBI Taxonomy" id="68895"/>
    <lineage>
        <taxon>Bacteria</taxon>
        <taxon>Pseudomonadati</taxon>
        <taxon>Pseudomonadota</taxon>
        <taxon>Betaproteobacteria</taxon>
        <taxon>Burkholderiales</taxon>
        <taxon>Burkholderiaceae</taxon>
        <taxon>Cupriavidus</taxon>
    </lineage>
</organism>
<accession>A0A0C4YHM1</accession>
<dbReference type="GO" id="GO:0010181">
    <property type="term" value="F:FMN binding"/>
    <property type="evidence" value="ECO:0007669"/>
    <property type="project" value="InterPro"/>
</dbReference>
<evidence type="ECO:0000313" key="2">
    <source>
        <dbReference type="EMBL" id="AJG22503.1"/>
    </source>
</evidence>
<dbReference type="EMBL" id="CP010537">
    <property type="protein sequence ID" value="AJG22503.1"/>
    <property type="molecule type" value="Genomic_DNA"/>
</dbReference>
<evidence type="ECO:0000259" key="1">
    <source>
        <dbReference type="SMART" id="SM00903"/>
    </source>
</evidence>
<dbReference type="OrthoDB" id="9794638at2"/>
<proteinExistence type="predicted"/>
<dbReference type="Proteomes" id="UP000031843">
    <property type="component" value="Chromosome secondary"/>
</dbReference>
<evidence type="ECO:0000313" key="3">
    <source>
        <dbReference type="Proteomes" id="UP000031843"/>
    </source>
</evidence>
<dbReference type="InterPro" id="IPR002563">
    <property type="entry name" value="Flavin_Rdtase-like_dom"/>
</dbReference>
<gene>
    <name evidence="2" type="ORF">RR42_s0913</name>
</gene>
<dbReference type="PANTHER" id="PTHR43812">
    <property type="entry name" value="BLR2425 PROTEIN"/>
    <property type="match status" value="1"/>
</dbReference>